<feature type="compositionally biased region" description="Low complexity" evidence="1">
    <location>
        <begin position="501"/>
        <end position="513"/>
    </location>
</feature>
<feature type="region of interest" description="Disordered" evidence="1">
    <location>
        <begin position="567"/>
        <end position="617"/>
    </location>
</feature>
<feature type="compositionally biased region" description="Basic and acidic residues" evidence="1">
    <location>
        <begin position="310"/>
        <end position="327"/>
    </location>
</feature>
<comment type="caution">
    <text evidence="2">The sequence shown here is derived from an EMBL/GenBank/DDBJ whole genome shotgun (WGS) entry which is preliminary data.</text>
</comment>
<feature type="region of interest" description="Disordered" evidence="1">
    <location>
        <begin position="154"/>
        <end position="246"/>
    </location>
</feature>
<dbReference type="AlphaFoldDB" id="A0A9P4HAK1"/>
<sequence length="824" mass="93635">MPSTFSTDDASGPFHPMPIRLLSHFPCSITSISNAIANARKKFRAHPGAYYYNYCPDASCPSEAQTYAGQHEAKLHLNVLRGSRWLGTKSTHNDVEMLVTLTRSPPIGDWSLKPMSTQRRDPMVFTCFPRFRARMQEQVAVDNVYNQAFITTTEVDPSETRSSPQKHSIRQFVRHITGIKRKRRHSPHDRKMVSRKQPPSDEDSHIFISNSGEGSVQCSTPNNDRTTQDSVEPQDHRRQSSITEGLLRTGTWARRLLRRNSHEPELHQINPQNLGSMEHLVRTSMQQRIYQVLAEIESRDRAATITPTSSDDRNIISPGHEEPGSSELVRTEEWLLAQHENHPPTNESSLVPTPETNLEAGAPPDYFTRYRRYSRQSAPSEGFHAHTVRTPPQSPSPTRGPPSPEISPRSRLPFKRSSSGRLRRVEQQLQWLMRDNFYYESQRSNSPIPDGLYMTPALSPRQPNVPGTTLGRSINLLLRPVTGSQSTSTYGSSNDCNASYHTTPQPTPQRHPQGSTPQLLRRDRYGKPRAQNRLPSGSTPDLRFESHEWMPEPTAPRQLPALARWPRPTRHLTGRPPANSPLHQALNDSNPLLDIDRSPDWGYPSPPGSPHLRPSRPLNRFERSVSYLNIDRSRATTPNGHHFLSHGNEEHQIHFPLSPPSSATNLVRQAARSQNTEIDSSASFQMELDRNRRHHSQQAREIMVEHPPRLPGADDPRTSAEELGTMSDATRATMQMFLRHTRDLHTELTARREALERYAERLEQISDEGILRQARDDDLLDHEFEAMIERMVMVDAVVTPREWARLDAIERSKAEAMKTGVVGR</sequence>
<feature type="region of interest" description="Disordered" evidence="1">
    <location>
        <begin position="301"/>
        <end position="327"/>
    </location>
</feature>
<feature type="region of interest" description="Disordered" evidence="1">
    <location>
        <begin position="341"/>
        <end position="422"/>
    </location>
</feature>
<dbReference type="EMBL" id="ML978194">
    <property type="protein sequence ID" value="KAF2030080.1"/>
    <property type="molecule type" value="Genomic_DNA"/>
</dbReference>
<evidence type="ECO:0000313" key="2">
    <source>
        <dbReference type="EMBL" id="KAF2030080.1"/>
    </source>
</evidence>
<reference evidence="2" key="1">
    <citation type="journal article" date="2020" name="Stud. Mycol.">
        <title>101 Dothideomycetes genomes: a test case for predicting lifestyles and emergence of pathogens.</title>
        <authorList>
            <person name="Haridas S."/>
            <person name="Albert R."/>
            <person name="Binder M."/>
            <person name="Bloem J."/>
            <person name="Labutti K."/>
            <person name="Salamov A."/>
            <person name="Andreopoulos B."/>
            <person name="Baker S."/>
            <person name="Barry K."/>
            <person name="Bills G."/>
            <person name="Bluhm B."/>
            <person name="Cannon C."/>
            <person name="Castanera R."/>
            <person name="Culley D."/>
            <person name="Daum C."/>
            <person name="Ezra D."/>
            <person name="Gonzalez J."/>
            <person name="Henrissat B."/>
            <person name="Kuo A."/>
            <person name="Liang C."/>
            <person name="Lipzen A."/>
            <person name="Lutzoni F."/>
            <person name="Magnuson J."/>
            <person name="Mondo S."/>
            <person name="Nolan M."/>
            <person name="Ohm R."/>
            <person name="Pangilinan J."/>
            <person name="Park H.-J."/>
            <person name="Ramirez L."/>
            <person name="Alfaro M."/>
            <person name="Sun H."/>
            <person name="Tritt A."/>
            <person name="Yoshinaga Y."/>
            <person name="Zwiers L.-H."/>
            <person name="Turgeon B."/>
            <person name="Goodwin S."/>
            <person name="Spatafora J."/>
            <person name="Crous P."/>
            <person name="Grigoriev I."/>
        </authorList>
    </citation>
    <scope>NUCLEOTIDE SEQUENCE</scope>
    <source>
        <strain evidence="2">CBS 110217</strain>
    </source>
</reference>
<evidence type="ECO:0000256" key="1">
    <source>
        <dbReference type="SAM" id="MobiDB-lite"/>
    </source>
</evidence>
<feature type="compositionally biased region" description="Polar residues" evidence="1">
    <location>
        <begin position="154"/>
        <end position="166"/>
    </location>
</feature>
<gene>
    <name evidence="2" type="ORF">EK21DRAFT_89314</name>
</gene>
<feature type="compositionally biased region" description="Basic residues" evidence="1">
    <location>
        <begin position="167"/>
        <end position="188"/>
    </location>
</feature>
<accession>A0A9P4HAK1</accession>
<protein>
    <submittedName>
        <fullName evidence="2">Uncharacterized protein</fullName>
    </submittedName>
</protein>
<feature type="compositionally biased region" description="Pro residues" evidence="1">
    <location>
        <begin position="392"/>
        <end position="405"/>
    </location>
</feature>
<evidence type="ECO:0000313" key="3">
    <source>
        <dbReference type="Proteomes" id="UP000799777"/>
    </source>
</evidence>
<dbReference type="Proteomes" id="UP000799777">
    <property type="component" value="Unassembled WGS sequence"/>
</dbReference>
<keyword evidence="3" id="KW-1185">Reference proteome</keyword>
<feature type="compositionally biased region" description="Low complexity" evidence="1">
    <location>
        <begin position="483"/>
        <end position="493"/>
    </location>
</feature>
<name>A0A9P4HAK1_9PLEO</name>
<feature type="compositionally biased region" description="Polar residues" evidence="1">
    <location>
        <begin position="343"/>
        <end position="356"/>
    </location>
</feature>
<proteinExistence type="predicted"/>
<feature type="compositionally biased region" description="Polar residues" evidence="1">
    <location>
        <begin position="207"/>
        <end position="231"/>
    </location>
</feature>
<feature type="region of interest" description="Disordered" evidence="1">
    <location>
        <begin position="483"/>
        <end position="544"/>
    </location>
</feature>
<organism evidence="2 3">
    <name type="scientific">Setomelanomma holmii</name>
    <dbReference type="NCBI Taxonomy" id="210430"/>
    <lineage>
        <taxon>Eukaryota</taxon>
        <taxon>Fungi</taxon>
        <taxon>Dikarya</taxon>
        <taxon>Ascomycota</taxon>
        <taxon>Pezizomycotina</taxon>
        <taxon>Dothideomycetes</taxon>
        <taxon>Pleosporomycetidae</taxon>
        <taxon>Pleosporales</taxon>
        <taxon>Pleosporineae</taxon>
        <taxon>Phaeosphaeriaceae</taxon>
        <taxon>Setomelanomma</taxon>
    </lineage>
</organism>